<dbReference type="Pfam" id="PF10282">
    <property type="entry name" value="Lactonase"/>
    <property type="match status" value="1"/>
</dbReference>
<evidence type="ECO:0000313" key="2">
    <source>
        <dbReference type="EMBL" id="MBN7797188.1"/>
    </source>
</evidence>
<dbReference type="Proteomes" id="UP000664303">
    <property type="component" value="Unassembled WGS sequence"/>
</dbReference>
<dbReference type="InterPro" id="IPR011045">
    <property type="entry name" value="N2O_reductase_N"/>
</dbReference>
<name>A0A939DFJ7_9GAMM</name>
<reference evidence="2" key="1">
    <citation type="submission" date="2021-02" db="EMBL/GenBank/DDBJ databases">
        <title>PHA producing bacteria isolated from coastal sediment in Guangdong, Shenzhen.</title>
        <authorList>
            <person name="Zheng W."/>
            <person name="Yu S."/>
            <person name="Huang Y."/>
        </authorList>
    </citation>
    <scope>NUCLEOTIDE SEQUENCE</scope>
    <source>
        <strain evidence="2">TN14-10</strain>
    </source>
</reference>
<feature type="chain" id="PRO_5037626563" evidence="1">
    <location>
        <begin position="37"/>
        <end position="375"/>
    </location>
</feature>
<dbReference type="PANTHER" id="PTHR47197">
    <property type="entry name" value="PROTEIN NIRF"/>
    <property type="match status" value="1"/>
</dbReference>
<keyword evidence="3" id="KW-1185">Reference proteome</keyword>
<organism evidence="2 3">
    <name type="scientific">Parahaliea mediterranea</name>
    <dbReference type="NCBI Taxonomy" id="651086"/>
    <lineage>
        <taxon>Bacteria</taxon>
        <taxon>Pseudomonadati</taxon>
        <taxon>Pseudomonadota</taxon>
        <taxon>Gammaproteobacteria</taxon>
        <taxon>Cellvibrionales</taxon>
        <taxon>Halieaceae</taxon>
        <taxon>Parahaliea</taxon>
    </lineage>
</organism>
<keyword evidence="1" id="KW-0732">Signal</keyword>
<dbReference type="PANTHER" id="PTHR47197:SF3">
    <property type="entry name" value="DIHYDRO-HEME D1 DEHYDROGENASE"/>
    <property type="match status" value="1"/>
</dbReference>
<dbReference type="SUPFAM" id="SSF50974">
    <property type="entry name" value="Nitrous oxide reductase, N-terminal domain"/>
    <property type="match status" value="1"/>
</dbReference>
<dbReference type="InterPro" id="IPR011964">
    <property type="entry name" value="YVTN_b-propeller_repeat"/>
</dbReference>
<dbReference type="InterPro" id="IPR015943">
    <property type="entry name" value="WD40/YVTN_repeat-like_dom_sf"/>
</dbReference>
<dbReference type="InterPro" id="IPR051200">
    <property type="entry name" value="Host-pathogen_enzymatic-act"/>
</dbReference>
<sequence length="375" mass="41302">MKSPNPSHGNTSFTGAVKSRIAAGICSMLLPSMTFAAPVANYLLVESLESHDVQVVDTQARKVVKNIEVRDNTDDVMGSPDGERFYIALQGNDNSPFGHQTNESGKVLAFDTRTKEQLWSLSVDGSPHHLARSPDGKFIYVPMYNRNWILVVNADDGTIASWWPAILGNHSLEISRDGKHIYAGNMMTDAVYVYDTERGELVMAIDSKGQEGNRPIVIDDDRKLMYMQLSKLHGFEVRRLDTGEYVETIKLPPLENDPGKGGARDGDDLYVNKLPTAFPYTYNHGLAMTPDGKYLLAAATVANYVAVYSLPDFELRGTVGVGKQPNWIVSDPEGKFAYVSNPGDDSISVIDIEKIEEVAQIPVGTVPRRIAFSTE</sequence>
<protein>
    <submittedName>
        <fullName evidence="2">Beta-propeller fold lactonase family protein</fullName>
    </submittedName>
</protein>
<evidence type="ECO:0000256" key="1">
    <source>
        <dbReference type="SAM" id="SignalP"/>
    </source>
</evidence>
<dbReference type="AlphaFoldDB" id="A0A939DFJ7"/>
<dbReference type="RefSeq" id="WP_206560629.1">
    <property type="nucleotide sequence ID" value="NZ_JAFKCZ010000007.1"/>
</dbReference>
<feature type="signal peptide" evidence="1">
    <location>
        <begin position="1"/>
        <end position="36"/>
    </location>
</feature>
<proteinExistence type="predicted"/>
<evidence type="ECO:0000313" key="3">
    <source>
        <dbReference type="Proteomes" id="UP000664303"/>
    </source>
</evidence>
<gene>
    <name evidence="2" type="ORF">JYP50_11325</name>
</gene>
<dbReference type="InterPro" id="IPR019405">
    <property type="entry name" value="Lactonase_7-beta_prop"/>
</dbReference>
<dbReference type="EMBL" id="JAFKCZ010000007">
    <property type="protein sequence ID" value="MBN7797188.1"/>
    <property type="molecule type" value="Genomic_DNA"/>
</dbReference>
<accession>A0A939DFJ7</accession>
<dbReference type="NCBIfam" id="TIGR02276">
    <property type="entry name" value="beta_rpt_yvtn"/>
    <property type="match status" value="1"/>
</dbReference>
<comment type="caution">
    <text evidence="2">The sequence shown here is derived from an EMBL/GenBank/DDBJ whole genome shotgun (WGS) entry which is preliminary data.</text>
</comment>
<dbReference type="Gene3D" id="2.130.10.10">
    <property type="entry name" value="YVTN repeat-like/Quinoprotein amine dehydrogenase"/>
    <property type="match status" value="2"/>
</dbReference>